<name>A0A7X0RUD5_9BACL</name>
<sequence>MVDLHHKFEEEKRKLNELGQKSLERGIPLFQNEAVQAQSRKVDDLINRLHQKKGERKRQSP</sequence>
<organism evidence="2 3">
    <name type="scientific">Cohnella nanjingensis</name>
    <dbReference type="NCBI Taxonomy" id="1387779"/>
    <lineage>
        <taxon>Bacteria</taxon>
        <taxon>Bacillati</taxon>
        <taxon>Bacillota</taxon>
        <taxon>Bacilli</taxon>
        <taxon>Bacillales</taxon>
        <taxon>Paenibacillaceae</taxon>
        <taxon>Cohnella</taxon>
    </lineage>
</organism>
<dbReference type="GO" id="GO:0046983">
    <property type="term" value="F:protein dimerization activity"/>
    <property type="evidence" value="ECO:0007669"/>
    <property type="project" value="InterPro"/>
</dbReference>
<evidence type="ECO:0000313" key="2">
    <source>
        <dbReference type="EMBL" id="MBB6673775.1"/>
    </source>
</evidence>
<feature type="region of interest" description="Disordered" evidence="1">
    <location>
        <begin position="40"/>
        <end position="61"/>
    </location>
</feature>
<evidence type="ECO:0000256" key="1">
    <source>
        <dbReference type="SAM" id="MobiDB-lite"/>
    </source>
</evidence>
<reference evidence="2 3" key="1">
    <citation type="submission" date="2020-08" db="EMBL/GenBank/DDBJ databases">
        <title>Cohnella phylogeny.</title>
        <authorList>
            <person name="Dunlap C."/>
        </authorList>
    </citation>
    <scope>NUCLEOTIDE SEQUENCE [LARGE SCALE GENOMIC DNA]</scope>
    <source>
        <strain evidence="2 3">DSM 28246</strain>
    </source>
</reference>
<dbReference type="Proteomes" id="UP000547209">
    <property type="component" value="Unassembled WGS sequence"/>
</dbReference>
<keyword evidence="3" id="KW-1185">Reference proteome</keyword>
<feature type="compositionally biased region" description="Basic residues" evidence="1">
    <location>
        <begin position="49"/>
        <end position="61"/>
    </location>
</feature>
<accession>A0A7X0RUD5</accession>
<dbReference type="AlphaFoldDB" id="A0A7X0RUD5"/>
<dbReference type="Gene3D" id="4.10.280.10">
    <property type="entry name" value="Helix-loop-helix DNA-binding domain"/>
    <property type="match status" value="1"/>
</dbReference>
<evidence type="ECO:0000313" key="3">
    <source>
        <dbReference type="Proteomes" id="UP000547209"/>
    </source>
</evidence>
<dbReference type="EMBL" id="JACJVP010000041">
    <property type="protein sequence ID" value="MBB6673775.1"/>
    <property type="molecule type" value="Genomic_DNA"/>
</dbReference>
<comment type="caution">
    <text evidence="2">The sequence shown here is derived from an EMBL/GenBank/DDBJ whole genome shotgun (WGS) entry which is preliminary data.</text>
</comment>
<dbReference type="InterPro" id="IPR036638">
    <property type="entry name" value="HLH_DNA-bd_sf"/>
</dbReference>
<protein>
    <submittedName>
        <fullName evidence="2">Aspartyl-phosphate phosphatase Spo0E family protein</fullName>
    </submittedName>
</protein>
<proteinExistence type="predicted"/>
<gene>
    <name evidence="2" type="ORF">H7C19_24135</name>
</gene>